<organism evidence="1 2">
    <name type="scientific">Skermanella cutis</name>
    <dbReference type="NCBI Taxonomy" id="2775420"/>
    <lineage>
        <taxon>Bacteria</taxon>
        <taxon>Pseudomonadati</taxon>
        <taxon>Pseudomonadota</taxon>
        <taxon>Alphaproteobacteria</taxon>
        <taxon>Rhodospirillales</taxon>
        <taxon>Azospirillaceae</taxon>
        <taxon>Skermanella</taxon>
    </lineage>
</organism>
<evidence type="ECO:0008006" key="3">
    <source>
        <dbReference type="Google" id="ProtNLM"/>
    </source>
</evidence>
<name>A0ABX7BKH5_9PROT</name>
<dbReference type="RefSeq" id="WP_201083181.1">
    <property type="nucleotide sequence ID" value="NZ_CP067422.1"/>
</dbReference>
<protein>
    <recommendedName>
        <fullName evidence="3">DUF4258 domain-containing protein</fullName>
    </recommendedName>
</protein>
<keyword evidence="1" id="KW-0614">Plasmid</keyword>
<evidence type="ECO:0000313" key="1">
    <source>
        <dbReference type="EMBL" id="QQP93542.1"/>
    </source>
</evidence>
<accession>A0ABX7BKH5</accession>
<geneLocation type="plasmid" evidence="1 2">
    <name>pTT6-2</name>
</geneLocation>
<gene>
    <name evidence="1" type="ORF">IGS68_33520</name>
</gene>
<keyword evidence="2" id="KW-1185">Reference proteome</keyword>
<dbReference type="EMBL" id="CP067422">
    <property type="protein sequence ID" value="QQP93542.1"/>
    <property type="molecule type" value="Genomic_DNA"/>
</dbReference>
<proteinExistence type="predicted"/>
<dbReference type="Proteomes" id="UP000595197">
    <property type="component" value="Plasmid pTT6-2"/>
</dbReference>
<reference evidence="1" key="1">
    <citation type="submission" date="2021-02" db="EMBL/GenBank/DDBJ databases">
        <title>Skermanella TT6 skin isolate.</title>
        <authorList>
            <person name="Lee K."/>
            <person name="Ganzorig M."/>
        </authorList>
    </citation>
    <scope>NUCLEOTIDE SEQUENCE</scope>
    <source>
        <strain evidence="1">TT6</strain>
    </source>
</reference>
<evidence type="ECO:0000313" key="2">
    <source>
        <dbReference type="Proteomes" id="UP000595197"/>
    </source>
</evidence>
<sequence length="91" mass="10514">MVYVTFHGDQRARQRLGIPRRAVARMAERALAQGRRLSDFGTGIRVLLESAVSTAHPEGDPRIYGHHLFVYERDRFVTCWLLPPEIRRLLS</sequence>